<reference evidence="3 4" key="1">
    <citation type="journal article" date="2018" name="IMA Fungus">
        <title>IMA Genome-F 9: Draft genome sequence of Annulohypoxylon stygium, Aspergillus mulundensis, Berkeleyomyces basicola (syn. Thielaviopsis basicola), Ceratocystis smalleyi, two Cercospora beticola strains, Coleophoma cylindrospora, Fusarium fracticaudum, Phialophora cf. hyalina, and Morchella septimelata.</title>
        <authorList>
            <person name="Wingfield B.D."/>
            <person name="Bills G.F."/>
            <person name="Dong Y."/>
            <person name="Huang W."/>
            <person name="Nel W.J."/>
            <person name="Swalarsk-Parry B.S."/>
            <person name="Vaghefi N."/>
            <person name="Wilken P.M."/>
            <person name="An Z."/>
            <person name="de Beer Z.W."/>
            <person name="De Vos L."/>
            <person name="Chen L."/>
            <person name="Duong T.A."/>
            <person name="Gao Y."/>
            <person name="Hammerbacher A."/>
            <person name="Kikkert J.R."/>
            <person name="Li Y."/>
            <person name="Li H."/>
            <person name="Li K."/>
            <person name="Li Q."/>
            <person name="Liu X."/>
            <person name="Ma X."/>
            <person name="Naidoo K."/>
            <person name="Pethybridge S.J."/>
            <person name="Sun J."/>
            <person name="Steenkamp E.T."/>
            <person name="van der Nest M.A."/>
            <person name="van Wyk S."/>
            <person name="Wingfield M.J."/>
            <person name="Xiong C."/>
            <person name="Yue Q."/>
            <person name="Zhang X."/>
        </authorList>
    </citation>
    <scope>NUCLEOTIDE SEQUENCE [LARGE SCALE GENOMIC DNA]</scope>
    <source>
        <strain evidence="3 4">BP6252</strain>
    </source>
</reference>
<dbReference type="Proteomes" id="UP000256645">
    <property type="component" value="Unassembled WGS sequence"/>
</dbReference>
<feature type="chain" id="PRO_5017575400" description="Cyanovirin-N domain-containing protein" evidence="1">
    <location>
        <begin position="20"/>
        <end position="130"/>
    </location>
</feature>
<dbReference type="STRING" id="1849047.A0A3D8Q923"/>
<name>A0A3D8Q923_9HELO</name>
<evidence type="ECO:0000313" key="3">
    <source>
        <dbReference type="EMBL" id="RDW58128.1"/>
    </source>
</evidence>
<evidence type="ECO:0000259" key="2">
    <source>
        <dbReference type="Pfam" id="PF08881"/>
    </source>
</evidence>
<organism evidence="3 4">
    <name type="scientific">Coleophoma cylindrospora</name>
    <dbReference type="NCBI Taxonomy" id="1849047"/>
    <lineage>
        <taxon>Eukaryota</taxon>
        <taxon>Fungi</taxon>
        <taxon>Dikarya</taxon>
        <taxon>Ascomycota</taxon>
        <taxon>Pezizomycotina</taxon>
        <taxon>Leotiomycetes</taxon>
        <taxon>Helotiales</taxon>
        <taxon>Dermateaceae</taxon>
        <taxon>Coleophoma</taxon>
    </lineage>
</organism>
<dbReference type="OrthoDB" id="2947935at2759"/>
<feature type="signal peptide" evidence="1">
    <location>
        <begin position="1"/>
        <end position="19"/>
    </location>
</feature>
<dbReference type="SUPFAM" id="SSF51322">
    <property type="entry name" value="Cyanovirin-N"/>
    <property type="match status" value="1"/>
</dbReference>
<evidence type="ECO:0000313" key="4">
    <source>
        <dbReference type="Proteomes" id="UP000256645"/>
    </source>
</evidence>
<comment type="caution">
    <text evidence="3">The sequence shown here is derived from an EMBL/GenBank/DDBJ whole genome shotgun (WGS) entry which is preliminary data.</text>
</comment>
<dbReference type="InterPro" id="IPR036673">
    <property type="entry name" value="Cyanovirin-N_sf"/>
</dbReference>
<accession>A0A3D8Q923</accession>
<dbReference type="Pfam" id="PF08881">
    <property type="entry name" value="CVNH"/>
    <property type="match status" value="1"/>
</dbReference>
<keyword evidence="1" id="KW-0732">Signal</keyword>
<dbReference type="InterPro" id="IPR011058">
    <property type="entry name" value="Cyanovirin-N"/>
</dbReference>
<protein>
    <recommendedName>
        <fullName evidence="2">Cyanovirin-N domain-containing protein</fullName>
    </recommendedName>
</protein>
<gene>
    <name evidence="3" type="ORF">BP6252_13539</name>
</gene>
<dbReference type="AlphaFoldDB" id="A0A3D8Q923"/>
<dbReference type="Gene3D" id="2.30.60.10">
    <property type="entry name" value="Cyanovirin-N"/>
    <property type="match status" value="1"/>
</dbReference>
<evidence type="ECO:0000256" key="1">
    <source>
        <dbReference type="SAM" id="SignalP"/>
    </source>
</evidence>
<dbReference type="EMBL" id="PDLM01000018">
    <property type="protein sequence ID" value="RDW58128.1"/>
    <property type="molecule type" value="Genomic_DNA"/>
</dbReference>
<proteinExistence type="predicted"/>
<keyword evidence="4" id="KW-1185">Reference proteome</keyword>
<feature type="domain" description="Cyanovirin-N" evidence="2">
    <location>
        <begin position="22"/>
        <end position="122"/>
    </location>
</feature>
<sequence length="130" mass="13722">MYSLRFISALLAIPASVLAGDYSKTCGQYSTDPNDNTVLANCGDGHGGYRDSRMDMNLCLGNSGGTLVAQNNGGYHDTCYACGPLFDGPTTTFSCICGDGKGGWPVTSIDLNSVLGNIDGYLWCFDHRGT</sequence>